<proteinExistence type="predicted"/>
<dbReference type="PROSITE" id="PS00018">
    <property type="entry name" value="EF_HAND_1"/>
    <property type="match status" value="4"/>
</dbReference>
<dbReference type="Proteomes" id="UP001189429">
    <property type="component" value="Unassembled WGS sequence"/>
</dbReference>
<name>A0ABN9Q091_9DINO</name>
<feature type="domain" description="EF-hand" evidence="5">
    <location>
        <begin position="107"/>
        <end position="136"/>
    </location>
</feature>
<feature type="compositionally biased region" description="Basic and acidic residues" evidence="4">
    <location>
        <begin position="196"/>
        <end position="214"/>
    </location>
</feature>
<evidence type="ECO:0000313" key="7">
    <source>
        <dbReference type="Proteomes" id="UP001189429"/>
    </source>
</evidence>
<dbReference type="Gene3D" id="1.10.238.10">
    <property type="entry name" value="EF-hand"/>
    <property type="match status" value="2"/>
</dbReference>
<feature type="region of interest" description="Disordered" evidence="4">
    <location>
        <begin position="256"/>
        <end position="281"/>
    </location>
</feature>
<keyword evidence="2" id="KW-0677">Repeat</keyword>
<dbReference type="InterPro" id="IPR002048">
    <property type="entry name" value="EF_hand_dom"/>
</dbReference>
<feature type="compositionally biased region" description="Basic residues" evidence="4">
    <location>
        <begin position="259"/>
        <end position="269"/>
    </location>
</feature>
<organism evidence="6 7">
    <name type="scientific">Prorocentrum cordatum</name>
    <dbReference type="NCBI Taxonomy" id="2364126"/>
    <lineage>
        <taxon>Eukaryota</taxon>
        <taxon>Sar</taxon>
        <taxon>Alveolata</taxon>
        <taxon>Dinophyceae</taxon>
        <taxon>Prorocentrales</taxon>
        <taxon>Prorocentraceae</taxon>
        <taxon>Prorocentrum</taxon>
    </lineage>
</organism>
<feature type="domain" description="EF-hand" evidence="5">
    <location>
        <begin position="137"/>
        <end position="172"/>
    </location>
</feature>
<evidence type="ECO:0000256" key="1">
    <source>
        <dbReference type="ARBA" id="ARBA00022723"/>
    </source>
</evidence>
<dbReference type="Pfam" id="PF13499">
    <property type="entry name" value="EF-hand_7"/>
    <property type="match status" value="2"/>
</dbReference>
<evidence type="ECO:0000256" key="2">
    <source>
        <dbReference type="ARBA" id="ARBA00022737"/>
    </source>
</evidence>
<feature type="domain" description="EF-hand" evidence="5">
    <location>
        <begin position="18"/>
        <end position="46"/>
    </location>
</feature>
<dbReference type="PROSITE" id="PS50222">
    <property type="entry name" value="EF_HAND_2"/>
    <property type="match status" value="4"/>
</dbReference>
<keyword evidence="1" id="KW-0479">Metal-binding</keyword>
<reference evidence="6" key="1">
    <citation type="submission" date="2023-10" db="EMBL/GenBank/DDBJ databases">
        <authorList>
            <person name="Chen Y."/>
            <person name="Shah S."/>
            <person name="Dougan E. K."/>
            <person name="Thang M."/>
            <person name="Chan C."/>
        </authorList>
    </citation>
    <scope>NUCLEOTIDE SEQUENCE [LARGE SCALE GENOMIC DNA]</scope>
</reference>
<feature type="compositionally biased region" description="Basic residues" evidence="4">
    <location>
        <begin position="181"/>
        <end position="193"/>
    </location>
</feature>
<comment type="caution">
    <text evidence="6">The sequence shown here is derived from an EMBL/GenBank/DDBJ whole genome shotgun (WGS) entry which is preliminary data.</text>
</comment>
<dbReference type="EMBL" id="CAUYUJ010001803">
    <property type="protein sequence ID" value="CAK0797717.1"/>
    <property type="molecule type" value="Genomic_DNA"/>
</dbReference>
<feature type="domain" description="EF-hand" evidence="5">
    <location>
        <begin position="47"/>
        <end position="82"/>
    </location>
</feature>
<keyword evidence="3" id="KW-0106">Calcium</keyword>
<dbReference type="CDD" id="cd00051">
    <property type="entry name" value="EFh"/>
    <property type="match status" value="2"/>
</dbReference>
<dbReference type="InterPro" id="IPR011992">
    <property type="entry name" value="EF-hand-dom_pair"/>
</dbReference>
<evidence type="ECO:0000259" key="5">
    <source>
        <dbReference type="PROSITE" id="PS50222"/>
    </source>
</evidence>
<feature type="region of interest" description="Disordered" evidence="4">
    <location>
        <begin position="176"/>
        <end position="216"/>
    </location>
</feature>
<dbReference type="SUPFAM" id="SSF47473">
    <property type="entry name" value="EF-hand"/>
    <property type="match status" value="1"/>
</dbReference>
<keyword evidence="7" id="KW-1185">Reference proteome</keyword>
<accession>A0ABN9Q091</accession>
<evidence type="ECO:0000256" key="3">
    <source>
        <dbReference type="ARBA" id="ARBA00022837"/>
    </source>
</evidence>
<dbReference type="InterPro" id="IPR018247">
    <property type="entry name" value="EF_Hand_1_Ca_BS"/>
</dbReference>
<dbReference type="PANTHER" id="PTHR34524">
    <property type="entry name" value="CALCYPHOSIN"/>
    <property type="match status" value="1"/>
</dbReference>
<dbReference type="InterPro" id="IPR051581">
    <property type="entry name" value="Ca-bind"/>
</dbReference>
<dbReference type="SMART" id="SM00054">
    <property type="entry name" value="EFh"/>
    <property type="match status" value="4"/>
</dbReference>
<evidence type="ECO:0000256" key="4">
    <source>
        <dbReference type="SAM" id="MobiDB-lite"/>
    </source>
</evidence>
<dbReference type="PANTHER" id="PTHR34524:SF6">
    <property type="entry name" value="CALCYPHOSINE LIKE"/>
    <property type="match status" value="1"/>
</dbReference>
<gene>
    <name evidence="6" type="ORF">PCOR1329_LOCUS6720</name>
</gene>
<sequence>MMGRVRNSIERSGCQPADLFTKMDTDGNGKLSVKELADVLCKMEPDLKSADLQEVFGRFDVNGDGEVELHEFLQALQNPNSQASSDRAKSVVTRVAAAVGRTGCSSEELFRKLDADGDGKLSVLELGKMLCGLQPDLSFAEVHAIFGRFDRDGSGEVELHEFAALLRSAEEADGAADVSRKSSRLARLQRHTGAKAADREDAPPPLQQERRREPPQPVVVRAPFGAQEYAAVPFQNPCDQDETFDITILEGAGPVITKDRRRRHGRRSPAPRPRTSDGVIPMQPACSLRLVDDPNRWSWLVLRRGFRAPPAGNFMALFSVDAGGRHGKFSLPRGASIELPLRCLSLEGMVGGRCLGGQAAAERVLSEVEQAGASRARAFLVRIGRGGRVEREVQVVVEPWPAPVDCTLRWFGACGAGGERRVPADLLRAGMGPPRPGVAPPGAVYCSDAGVGVRWVSGSLALQAPFPTAPSACPRTFFLALYGDGLRPFEDAPSAVIAVEAFGLFAERVRATVGLRSEVALRVPASAIFASAHGQLAALPLACSAAPSLAEPLRPAVLEPGGGVSLQVALTPARPGLRRCLLSLATRGAPGPVAAARHQAEPPPWQLLAAIVLEAEVEAPAVQSAHEVVLPRPGAEFRRELEFWSPGAEERLFRVRSSDPDACRLLTPEVLLPGSKASRVELQCGPLEAGCSADVYIFFDAEGGAVPRQVRLLRLSCAEAEPG</sequence>
<protein>
    <recommendedName>
        <fullName evidence="5">EF-hand domain-containing protein</fullName>
    </recommendedName>
</protein>
<evidence type="ECO:0000313" key="6">
    <source>
        <dbReference type="EMBL" id="CAK0797717.1"/>
    </source>
</evidence>